<name>A0A382RHH1_9ZZZZ</name>
<accession>A0A382RHH1</accession>
<reference evidence="2" key="1">
    <citation type="submission" date="2018-05" db="EMBL/GenBank/DDBJ databases">
        <authorList>
            <person name="Lanie J.A."/>
            <person name="Ng W.-L."/>
            <person name="Kazmierczak K.M."/>
            <person name="Andrzejewski T.M."/>
            <person name="Davidsen T.M."/>
            <person name="Wayne K.J."/>
            <person name="Tettelin H."/>
            <person name="Glass J.I."/>
            <person name="Rusch D."/>
            <person name="Podicherti R."/>
            <person name="Tsui H.-C.T."/>
            <person name="Winkler M.E."/>
        </authorList>
    </citation>
    <scope>NUCLEOTIDE SEQUENCE</scope>
</reference>
<feature type="transmembrane region" description="Helical" evidence="1">
    <location>
        <begin position="6"/>
        <end position="25"/>
    </location>
</feature>
<protein>
    <recommendedName>
        <fullName evidence="3">Lipoprotein</fullName>
    </recommendedName>
</protein>
<evidence type="ECO:0008006" key="3">
    <source>
        <dbReference type="Google" id="ProtNLM"/>
    </source>
</evidence>
<sequence length="26" mass="2885">MKVKALYGIGFLVVNMLLSGCTYTVY</sequence>
<feature type="non-terminal residue" evidence="2">
    <location>
        <position position="26"/>
    </location>
</feature>
<dbReference type="EMBL" id="UINC01121752">
    <property type="protein sequence ID" value="SVC97133.1"/>
    <property type="molecule type" value="Genomic_DNA"/>
</dbReference>
<keyword evidence="1" id="KW-0472">Membrane</keyword>
<gene>
    <name evidence="2" type="ORF">METZ01_LOCUS349987</name>
</gene>
<evidence type="ECO:0000313" key="2">
    <source>
        <dbReference type="EMBL" id="SVC97133.1"/>
    </source>
</evidence>
<keyword evidence="1" id="KW-0812">Transmembrane</keyword>
<proteinExistence type="predicted"/>
<organism evidence="2">
    <name type="scientific">marine metagenome</name>
    <dbReference type="NCBI Taxonomy" id="408172"/>
    <lineage>
        <taxon>unclassified sequences</taxon>
        <taxon>metagenomes</taxon>
        <taxon>ecological metagenomes</taxon>
    </lineage>
</organism>
<dbReference type="PROSITE" id="PS51257">
    <property type="entry name" value="PROKAR_LIPOPROTEIN"/>
    <property type="match status" value="1"/>
</dbReference>
<evidence type="ECO:0000256" key="1">
    <source>
        <dbReference type="SAM" id="Phobius"/>
    </source>
</evidence>
<keyword evidence="1" id="KW-1133">Transmembrane helix</keyword>
<dbReference type="AlphaFoldDB" id="A0A382RHH1"/>